<dbReference type="EMBL" id="KE356561">
    <property type="protein sequence ID" value="ERG94670.1"/>
    <property type="molecule type" value="Genomic_DNA"/>
</dbReference>
<dbReference type="AlphaFoldDB" id="U1NCL0"/>
<evidence type="ECO:0000256" key="1">
    <source>
        <dbReference type="SAM" id="Phobius"/>
    </source>
</evidence>
<keyword evidence="1" id="KW-0812">Transmembrane</keyword>
<feature type="transmembrane region" description="Helical" evidence="1">
    <location>
        <begin position="113"/>
        <end position="132"/>
    </location>
</feature>
<dbReference type="Proteomes" id="UP000030710">
    <property type="component" value="Unassembled WGS sequence"/>
</dbReference>
<proteinExistence type="predicted"/>
<organism evidence="2 3">
    <name type="scientific">Haloquadratum walsbyi J07HQW2</name>
    <dbReference type="NCBI Taxonomy" id="1238425"/>
    <lineage>
        <taxon>Archaea</taxon>
        <taxon>Methanobacteriati</taxon>
        <taxon>Methanobacteriota</taxon>
        <taxon>Stenosarchaea group</taxon>
        <taxon>Halobacteria</taxon>
        <taxon>Halobacteriales</taxon>
        <taxon>Haloferacaceae</taxon>
        <taxon>Haloquadratum</taxon>
    </lineage>
</organism>
<sequence>MNDDQSDPEMDTETSTDWESIIICLFIILFGVSVLIGITYANMTTTTETNYEEFQNDCGELANSSRLVDGGVGLMRQSLNQTAVATCQSTTYTEYHQRRVQSMRTTPFNFGQWAAYGSVGGGAIIGGLILGMRSRRLSHNDK</sequence>
<dbReference type="eggNOG" id="arCOG12163">
    <property type="taxonomic scope" value="Archaea"/>
</dbReference>
<evidence type="ECO:0000313" key="3">
    <source>
        <dbReference type="Proteomes" id="UP000030710"/>
    </source>
</evidence>
<feature type="transmembrane region" description="Helical" evidence="1">
    <location>
        <begin position="21"/>
        <end position="41"/>
    </location>
</feature>
<protein>
    <submittedName>
        <fullName evidence="2">Uncharacterized protein</fullName>
    </submittedName>
</protein>
<dbReference type="HOGENOM" id="CLU_1811420_0_0_2"/>
<evidence type="ECO:0000313" key="2">
    <source>
        <dbReference type="EMBL" id="ERG94670.1"/>
    </source>
</evidence>
<name>U1NCL0_9EURY</name>
<accession>U1NCL0</accession>
<dbReference type="RefSeq" id="WP_021054161.1">
    <property type="nucleotide sequence ID" value="NZ_KE356561.1"/>
</dbReference>
<reference evidence="2 3" key="1">
    <citation type="journal article" date="2013" name="PLoS ONE">
        <title>Assembly-driven community genomics of a hypersaline microbial ecosystem.</title>
        <authorList>
            <person name="Podell S."/>
            <person name="Ugalde J.A."/>
            <person name="Narasingarao P."/>
            <person name="Banfield J.F."/>
            <person name="Heidelberg K.B."/>
            <person name="Allen E.E."/>
        </authorList>
    </citation>
    <scope>NUCLEOTIDE SEQUENCE [LARGE SCALE GENOMIC DNA]</scope>
    <source>
        <strain evidence="3">J07HQW2</strain>
    </source>
</reference>
<gene>
    <name evidence="2" type="ORF">J07HQW2_01107</name>
</gene>
<keyword evidence="1" id="KW-0472">Membrane</keyword>
<keyword evidence="1" id="KW-1133">Transmembrane helix</keyword>